<evidence type="ECO:0000313" key="3">
    <source>
        <dbReference type="Proteomes" id="UP000269157"/>
    </source>
</evidence>
<keyword evidence="2" id="KW-0808">Transferase</keyword>
<dbReference type="Gene3D" id="3.40.50.2000">
    <property type="entry name" value="Glycogen Phosphorylase B"/>
    <property type="match status" value="1"/>
</dbReference>
<protein>
    <submittedName>
        <fullName evidence="2">UDP-N-acetylglucosamine transferase subunit ALG13</fullName>
    </submittedName>
</protein>
<evidence type="ECO:0000259" key="1">
    <source>
        <dbReference type="Pfam" id="PF04101"/>
    </source>
</evidence>
<sequence length="154" mass="17148">MIFVTVGTQLPFPRLIGHMIEWAKTHEERVVLQTGDASKPLGCEAYRSLSSEQFSTFIERARVVVSHAGIGSIIAAKSVDRPIILVPRHARLGEHRNDHQLATAAAFEGQTGLRVAWEVSEISSLLDQTIEPPVSERNPRYDRLVHRIKSFVAA</sequence>
<dbReference type="Proteomes" id="UP000269157">
    <property type="component" value="Unassembled WGS sequence"/>
</dbReference>
<dbReference type="Pfam" id="PF04101">
    <property type="entry name" value="Glyco_tran_28_C"/>
    <property type="match status" value="1"/>
</dbReference>
<gene>
    <name evidence="2" type="ORF">BCF46_3226</name>
</gene>
<proteinExistence type="predicted"/>
<dbReference type="InterPro" id="IPR007235">
    <property type="entry name" value="Glyco_trans_28_C"/>
</dbReference>
<keyword evidence="3" id="KW-1185">Reference proteome</keyword>
<dbReference type="SUPFAM" id="SSF53756">
    <property type="entry name" value="UDP-Glycosyltransferase/glycogen phosphorylase"/>
    <property type="match status" value="1"/>
</dbReference>
<dbReference type="GO" id="GO:0016758">
    <property type="term" value="F:hexosyltransferase activity"/>
    <property type="evidence" value="ECO:0007669"/>
    <property type="project" value="InterPro"/>
</dbReference>
<organism evidence="2 3">
    <name type="scientific">Litoreibacter meonggei</name>
    <dbReference type="NCBI Taxonomy" id="1049199"/>
    <lineage>
        <taxon>Bacteria</taxon>
        <taxon>Pseudomonadati</taxon>
        <taxon>Pseudomonadota</taxon>
        <taxon>Alphaproteobacteria</taxon>
        <taxon>Rhodobacterales</taxon>
        <taxon>Roseobacteraceae</taxon>
        <taxon>Litoreibacter</taxon>
    </lineage>
</organism>
<dbReference type="EMBL" id="RCCE01000005">
    <property type="protein sequence ID" value="RLJ41433.1"/>
    <property type="molecule type" value="Genomic_DNA"/>
</dbReference>
<accession>A0A497VX43</accession>
<comment type="caution">
    <text evidence="2">The sequence shown here is derived from an EMBL/GenBank/DDBJ whole genome shotgun (WGS) entry which is preliminary data.</text>
</comment>
<evidence type="ECO:0000313" key="2">
    <source>
        <dbReference type="EMBL" id="RLJ41433.1"/>
    </source>
</evidence>
<feature type="domain" description="Glycosyl transferase family 28 C-terminal" evidence="1">
    <location>
        <begin position="1"/>
        <end position="109"/>
    </location>
</feature>
<name>A0A497VX43_9RHOB</name>
<reference evidence="2 3" key="1">
    <citation type="submission" date="2018-10" db="EMBL/GenBank/DDBJ databases">
        <title>Genomic Encyclopedia of Archaeal and Bacterial Type Strains, Phase II (KMG-II): from individual species to whole genera.</title>
        <authorList>
            <person name="Goeker M."/>
        </authorList>
    </citation>
    <scope>NUCLEOTIDE SEQUENCE [LARGE SCALE GENOMIC DNA]</scope>
    <source>
        <strain evidence="2 3">DSM 29466</strain>
    </source>
</reference>
<dbReference type="AlphaFoldDB" id="A0A497VX43"/>